<dbReference type="PANTHER" id="PTHR46068">
    <property type="entry name" value="PROTEIN CBG27172"/>
    <property type="match status" value="1"/>
</dbReference>
<dbReference type="Gene3D" id="3.30.420.10">
    <property type="entry name" value="Ribonuclease H-like superfamily/Ribonuclease H"/>
    <property type="match status" value="1"/>
</dbReference>
<gene>
    <name evidence="2" type="ORF">FKW44_024473</name>
</gene>
<dbReference type="Pfam" id="PF13358">
    <property type="entry name" value="DDE_3"/>
    <property type="match status" value="1"/>
</dbReference>
<dbReference type="AlphaFoldDB" id="A0A7T8GN91"/>
<name>A0A7T8GN91_CALRO</name>
<evidence type="ECO:0000313" key="3">
    <source>
        <dbReference type="Proteomes" id="UP000595437"/>
    </source>
</evidence>
<dbReference type="GO" id="GO:0003676">
    <property type="term" value="F:nucleic acid binding"/>
    <property type="evidence" value="ECO:0007669"/>
    <property type="project" value="InterPro"/>
</dbReference>
<proteinExistence type="predicted"/>
<organism evidence="2 3">
    <name type="scientific">Caligus rogercresseyi</name>
    <name type="common">Sea louse</name>
    <dbReference type="NCBI Taxonomy" id="217165"/>
    <lineage>
        <taxon>Eukaryota</taxon>
        <taxon>Metazoa</taxon>
        <taxon>Ecdysozoa</taxon>
        <taxon>Arthropoda</taxon>
        <taxon>Crustacea</taxon>
        <taxon>Multicrustacea</taxon>
        <taxon>Hexanauplia</taxon>
        <taxon>Copepoda</taxon>
        <taxon>Siphonostomatoida</taxon>
        <taxon>Caligidae</taxon>
        <taxon>Caligus</taxon>
    </lineage>
</organism>
<dbReference type="InterPro" id="IPR038717">
    <property type="entry name" value="Tc1-like_DDE_dom"/>
</dbReference>
<keyword evidence="3" id="KW-1185">Reference proteome</keyword>
<dbReference type="EMBL" id="CP045908">
    <property type="protein sequence ID" value="QQP33183.1"/>
    <property type="molecule type" value="Genomic_DNA"/>
</dbReference>
<accession>A0A7T8GN91</accession>
<dbReference type="InterPro" id="IPR036397">
    <property type="entry name" value="RNaseH_sf"/>
</dbReference>
<dbReference type="Proteomes" id="UP000595437">
    <property type="component" value="Chromosome 19"/>
</dbReference>
<sequence length="315" mass="35809">MEAKRHEVAVLIRAGHGTNDIVTLTNVCRRTVSNVRKRIKDGQDLKDKPRCGRPVKLSTEVVQKAFTANPKLAMATLARKKNVNKSNVSRAVKNAGGKSLRLVERPLLSQRHQDLRLERCGKLLNSLKHHGDRTFTVDPVINKQNDRVVCFNKEDYNIRNVTTTKHPASVMMLGIVASTGDKMAPIWFDTGYMLTAADYLEILKTKITKKAKKSSYVFQQDGAPAHTANVVQKWMADNMETWPKNMWPPQSPDLNPLDFSIWWHVESKACKIRHSNVNDLKTSVNKVWRSMRKVYVTDVCRAFHGRLEAVIEAKE</sequence>
<feature type="domain" description="Tc1-like transposase DDE" evidence="1">
    <location>
        <begin position="150"/>
        <end position="279"/>
    </location>
</feature>
<feature type="non-terminal residue" evidence="2">
    <location>
        <position position="315"/>
    </location>
</feature>
<reference evidence="3" key="1">
    <citation type="submission" date="2021-01" db="EMBL/GenBank/DDBJ databases">
        <title>Caligus Genome Assembly.</title>
        <authorList>
            <person name="Gallardo-Escarate C."/>
        </authorList>
    </citation>
    <scope>NUCLEOTIDE SEQUENCE [LARGE SCALE GENOMIC DNA]</scope>
</reference>
<dbReference type="PANTHER" id="PTHR46068:SF1">
    <property type="entry name" value="TRANSPOSASE IS30-LIKE HTH DOMAIN-CONTAINING PROTEIN"/>
    <property type="match status" value="1"/>
</dbReference>
<evidence type="ECO:0000259" key="1">
    <source>
        <dbReference type="Pfam" id="PF13358"/>
    </source>
</evidence>
<protein>
    <submittedName>
        <fullName evidence="2">Transposable element</fullName>
    </submittedName>
</protein>
<dbReference type="OrthoDB" id="6368480at2759"/>
<evidence type="ECO:0000313" key="2">
    <source>
        <dbReference type="EMBL" id="QQP33183.1"/>
    </source>
</evidence>